<protein>
    <submittedName>
        <fullName evidence="5">ABC-type multidrug transport system, ATPase component</fullName>
    </submittedName>
</protein>
<accession>H2J7J3</accession>
<dbReference type="GO" id="GO:0005524">
    <property type="term" value="F:ATP binding"/>
    <property type="evidence" value="ECO:0007669"/>
    <property type="project" value="UniProtKB-KW"/>
</dbReference>
<dbReference type="InterPro" id="IPR051782">
    <property type="entry name" value="ABC_Transporter_VariousFunc"/>
</dbReference>
<dbReference type="InterPro" id="IPR017871">
    <property type="entry name" value="ABC_transporter-like_CS"/>
</dbReference>
<evidence type="ECO:0000313" key="5">
    <source>
        <dbReference type="EMBL" id="AEX86486.1"/>
    </source>
</evidence>
<organism evidence="5 6">
    <name type="scientific">Marinitoga piezophila (strain DSM 14283 / JCM 11233 / KA3)</name>
    <dbReference type="NCBI Taxonomy" id="443254"/>
    <lineage>
        <taxon>Bacteria</taxon>
        <taxon>Thermotogati</taxon>
        <taxon>Thermotogota</taxon>
        <taxon>Thermotogae</taxon>
        <taxon>Petrotogales</taxon>
        <taxon>Petrotogaceae</taxon>
        <taxon>Marinitoga</taxon>
    </lineage>
</organism>
<keyword evidence="3" id="KW-0067">ATP-binding</keyword>
<reference evidence="5 6" key="1">
    <citation type="journal article" date="2012" name="J. Bacteriol.">
        <title>Complete Genome Sequence of the Thermophilic, Piezophilic, Heterotrophic Bacterium Marinitoga piezophila KA3.</title>
        <authorList>
            <person name="Lucas S."/>
            <person name="Han J."/>
            <person name="Lapidus A."/>
            <person name="Cheng J.F."/>
            <person name="Goodwin L.A."/>
            <person name="Pitluck S."/>
            <person name="Peters L."/>
            <person name="Mikhailova N."/>
            <person name="Teshima H."/>
            <person name="Detter J.C."/>
            <person name="Han C."/>
            <person name="Tapia R."/>
            <person name="Land M."/>
            <person name="Hauser L."/>
            <person name="Kyrpides N.C."/>
            <person name="Ivanova N."/>
            <person name="Pagani I."/>
            <person name="Vannier P."/>
            <person name="Oger P."/>
            <person name="Bartlett D.H."/>
            <person name="Noll K.M."/>
            <person name="Woyke T."/>
            <person name="Jebbar M."/>
        </authorList>
    </citation>
    <scope>NUCLEOTIDE SEQUENCE [LARGE SCALE GENOMIC DNA]</scope>
    <source>
        <strain evidence="6">DSM 14283 / JCM 11233 / KA3</strain>
    </source>
</reference>
<dbReference type="eggNOG" id="COG1131">
    <property type="taxonomic scope" value="Bacteria"/>
</dbReference>
<reference evidence="6" key="2">
    <citation type="submission" date="2012-01" db="EMBL/GenBank/DDBJ databases">
        <title>Complete sequence of chromosome of Marinitoga piezophila KA3.</title>
        <authorList>
            <person name="Lucas S."/>
            <person name="Han J."/>
            <person name="Lapidus A."/>
            <person name="Cheng J.-F."/>
            <person name="Goodwin L."/>
            <person name="Pitluck S."/>
            <person name="Peters L."/>
            <person name="Mikhailova N."/>
            <person name="Teshima H."/>
            <person name="Detter J.C."/>
            <person name="Han C."/>
            <person name="Tapia R."/>
            <person name="Land M."/>
            <person name="Hauser L."/>
            <person name="Kyrpides N."/>
            <person name="Ivanova N."/>
            <person name="Pagani I."/>
            <person name="Jebbar M."/>
            <person name="Vannier P."/>
            <person name="Oger P."/>
            <person name="Cario A."/>
            <person name="Bartlett D."/>
            <person name="Noll K.M."/>
            <person name="Woyke T."/>
        </authorList>
    </citation>
    <scope>NUCLEOTIDE SEQUENCE [LARGE SCALE GENOMIC DNA]</scope>
    <source>
        <strain evidence="6">DSM 14283 / JCM 11233 / KA3</strain>
    </source>
</reference>
<dbReference type="PANTHER" id="PTHR42939:SF1">
    <property type="entry name" value="ABC TRANSPORTER ATP-BINDING PROTEIN ALBC-RELATED"/>
    <property type="match status" value="1"/>
</dbReference>
<dbReference type="RefSeq" id="WP_014297556.1">
    <property type="nucleotide sequence ID" value="NC_016751.1"/>
</dbReference>
<feature type="domain" description="ABC transporter" evidence="4">
    <location>
        <begin position="2"/>
        <end position="217"/>
    </location>
</feature>
<dbReference type="Proteomes" id="UP000007161">
    <property type="component" value="Chromosome"/>
</dbReference>
<dbReference type="SMART" id="SM00382">
    <property type="entry name" value="AAA"/>
    <property type="match status" value="1"/>
</dbReference>
<dbReference type="GO" id="GO:0016887">
    <property type="term" value="F:ATP hydrolysis activity"/>
    <property type="evidence" value="ECO:0007669"/>
    <property type="project" value="InterPro"/>
</dbReference>
<dbReference type="PROSITE" id="PS00211">
    <property type="entry name" value="ABC_TRANSPORTER_1"/>
    <property type="match status" value="1"/>
</dbReference>
<keyword evidence="2" id="KW-0547">Nucleotide-binding</keyword>
<dbReference type="PANTHER" id="PTHR42939">
    <property type="entry name" value="ABC TRANSPORTER ATP-BINDING PROTEIN ALBC-RELATED"/>
    <property type="match status" value="1"/>
</dbReference>
<dbReference type="Pfam" id="PF00005">
    <property type="entry name" value="ABC_tran"/>
    <property type="match status" value="1"/>
</dbReference>
<evidence type="ECO:0000256" key="3">
    <source>
        <dbReference type="ARBA" id="ARBA00022840"/>
    </source>
</evidence>
<dbReference type="InterPro" id="IPR003593">
    <property type="entry name" value="AAA+_ATPase"/>
</dbReference>
<dbReference type="OrthoDB" id="9801987at2"/>
<sequence length="218" mass="25594">MITIENLTKYYKNNLIFKNVNMLIPENKVTLFIGANGSGKTTLFKCLLNLEDYRGKILYDGKCLNEIRDTIYVIYDDTPLYYNLSGYKNIELLLNKKISIQQIKEISYMFLKDEILKLKVKYYSHGQRKKLSLIIAMLTSPKYLFMDEIANGLDYNTKLLLKNFIKKWSKKMTIIMTGHQFEFYDGIIDELFILKDHSIIKINEYGGDLSAIYKNLIK</sequence>
<evidence type="ECO:0000259" key="4">
    <source>
        <dbReference type="PROSITE" id="PS50893"/>
    </source>
</evidence>
<proteinExistence type="predicted"/>
<name>H2J7J3_MARPK</name>
<gene>
    <name evidence="5" type="ordered locus">Marpi_2111</name>
</gene>
<dbReference type="EMBL" id="CP003257">
    <property type="protein sequence ID" value="AEX86486.1"/>
    <property type="molecule type" value="Genomic_DNA"/>
</dbReference>
<evidence type="ECO:0000313" key="6">
    <source>
        <dbReference type="Proteomes" id="UP000007161"/>
    </source>
</evidence>
<dbReference type="SUPFAM" id="SSF52540">
    <property type="entry name" value="P-loop containing nucleoside triphosphate hydrolases"/>
    <property type="match status" value="1"/>
</dbReference>
<keyword evidence="1" id="KW-0813">Transport</keyword>
<keyword evidence="6" id="KW-1185">Reference proteome</keyword>
<dbReference type="STRING" id="443254.Marpi_2111"/>
<dbReference type="KEGG" id="mpz:Marpi_2111"/>
<evidence type="ECO:0000256" key="1">
    <source>
        <dbReference type="ARBA" id="ARBA00022448"/>
    </source>
</evidence>
<dbReference type="InterPro" id="IPR003439">
    <property type="entry name" value="ABC_transporter-like_ATP-bd"/>
</dbReference>
<dbReference type="Gene3D" id="3.40.50.300">
    <property type="entry name" value="P-loop containing nucleotide triphosphate hydrolases"/>
    <property type="match status" value="1"/>
</dbReference>
<dbReference type="InterPro" id="IPR027417">
    <property type="entry name" value="P-loop_NTPase"/>
</dbReference>
<dbReference type="HOGENOM" id="CLU_000604_1_2_0"/>
<dbReference type="PROSITE" id="PS50893">
    <property type="entry name" value="ABC_TRANSPORTER_2"/>
    <property type="match status" value="1"/>
</dbReference>
<dbReference type="AlphaFoldDB" id="H2J7J3"/>
<evidence type="ECO:0000256" key="2">
    <source>
        <dbReference type="ARBA" id="ARBA00022741"/>
    </source>
</evidence>